<evidence type="ECO:0000313" key="1">
    <source>
        <dbReference type="Proteomes" id="UP000093561"/>
    </source>
</evidence>
<reference evidence="1" key="2">
    <citation type="journal article" date="2016" name="Mol. Ecol.">
        <title>Population genomics of the filarial nematode parasite Wuchereria bancrofti from mosquitoes.</title>
        <authorList>
            <person name="Small S.T."/>
            <person name="Reimer L.J."/>
            <person name="Tisch D.J."/>
            <person name="King C.L."/>
            <person name="Christensen B.M."/>
            <person name="Siba P.M."/>
            <person name="Kazura J.W."/>
            <person name="Serre D."/>
            <person name="Zimmerman P.A."/>
        </authorList>
    </citation>
    <scope>NUCLEOTIDE SEQUENCE</scope>
    <source>
        <strain evidence="1">pt0022</strain>
    </source>
</reference>
<reference evidence="1" key="1">
    <citation type="submission" date="2015-03" db="EMBL/GenBank/DDBJ databases">
        <title>Wuchereria bancrofti Genome Sequencing Papua New Guinea Strain.</title>
        <authorList>
            <person name="Small S.T."/>
            <person name="Serre D."/>
            <person name="Zimmerman P.A."/>
        </authorList>
    </citation>
    <scope>NUCLEOTIDE SEQUENCE [LARGE SCALE GENOMIC DNA]</scope>
    <source>
        <strain evidence="1">pt0022</strain>
    </source>
</reference>
<name>A0AAF5PKY6_WUCBA</name>
<proteinExistence type="predicted"/>
<evidence type="ECO:0000313" key="2">
    <source>
        <dbReference type="WBParaSite" id="mrna-Wban_02158"/>
    </source>
</evidence>
<dbReference type="Proteomes" id="UP000093561">
    <property type="component" value="Unassembled WGS sequence"/>
</dbReference>
<dbReference type="WBParaSite" id="mrna-Wban_02158">
    <property type="protein sequence ID" value="mrna-Wban_02158"/>
    <property type="gene ID" value="Wban_02158"/>
</dbReference>
<organism evidence="1 2">
    <name type="scientific">Wuchereria bancrofti</name>
    <dbReference type="NCBI Taxonomy" id="6293"/>
    <lineage>
        <taxon>Eukaryota</taxon>
        <taxon>Metazoa</taxon>
        <taxon>Ecdysozoa</taxon>
        <taxon>Nematoda</taxon>
        <taxon>Chromadorea</taxon>
        <taxon>Rhabditida</taxon>
        <taxon>Spirurina</taxon>
        <taxon>Spiruromorpha</taxon>
        <taxon>Filarioidea</taxon>
        <taxon>Onchocercidae</taxon>
        <taxon>Wuchereria</taxon>
    </lineage>
</organism>
<sequence>MREIIRNIYYYHPNFVGIIKFLDDQKSRGKPAVSSSSKNTVSVHLTFYLKTVRDSFIGNLLFFQLLKMQKPSDLPKCDTAGCKRWHCKIAVSRLRFCLHQFCLRIIIERRIAYNRRQCGAGMRHRDEPQLLSTTVATFSLHH</sequence>
<reference evidence="2" key="3">
    <citation type="submission" date="2024-02" db="UniProtKB">
        <authorList>
            <consortium name="WormBaseParasite"/>
        </authorList>
    </citation>
    <scope>IDENTIFICATION</scope>
    <source>
        <strain evidence="2">pt0022</strain>
    </source>
</reference>
<accession>A0AAF5PKY6</accession>
<protein>
    <submittedName>
        <fullName evidence="2">Uncharacterized protein</fullName>
    </submittedName>
</protein>
<dbReference type="AlphaFoldDB" id="A0AAF5PKY6"/>